<dbReference type="Gene3D" id="3.40.50.1820">
    <property type="entry name" value="alpha/beta hydrolase"/>
    <property type="match status" value="1"/>
</dbReference>
<dbReference type="PANTHER" id="PTHR36837:SF2">
    <property type="entry name" value="POLY(3-HYDROXYALKANOATE) POLYMERASE SUBUNIT PHAC"/>
    <property type="match status" value="1"/>
</dbReference>
<organism evidence="2 4">
    <name type="scientific">Legionella micdadei</name>
    <name type="common">Tatlockia micdadei</name>
    <dbReference type="NCBI Taxonomy" id="451"/>
    <lineage>
        <taxon>Bacteria</taxon>
        <taxon>Pseudomonadati</taxon>
        <taxon>Pseudomonadota</taxon>
        <taxon>Gammaproteobacteria</taxon>
        <taxon>Legionellales</taxon>
        <taxon>Legionellaceae</taxon>
        <taxon>Legionella</taxon>
    </lineage>
</organism>
<dbReference type="KEGG" id="tmc:LMI_2174"/>
<dbReference type="InterPro" id="IPR000073">
    <property type="entry name" value="AB_hydrolase_1"/>
</dbReference>
<dbReference type="Proteomes" id="UP000032414">
    <property type="component" value="Chromosome I"/>
</dbReference>
<reference evidence="4" key="1">
    <citation type="submission" date="2014-09" db="EMBL/GenBank/DDBJ databases">
        <authorList>
            <person name="Gomez-Valero L."/>
        </authorList>
    </citation>
    <scope>NUCLEOTIDE SEQUENCE [LARGE SCALE GENOMIC DNA]</scope>
    <source>
        <strain evidence="4">ATCC33218</strain>
    </source>
</reference>
<keyword evidence="2" id="KW-0378">Hydrolase</keyword>
<proteinExistence type="predicted"/>
<evidence type="ECO:0000259" key="1">
    <source>
        <dbReference type="Pfam" id="PF00561"/>
    </source>
</evidence>
<dbReference type="STRING" id="451.B6N58_05225"/>
<evidence type="ECO:0000313" key="2">
    <source>
        <dbReference type="EMBL" id="CEG61452.1"/>
    </source>
</evidence>
<dbReference type="EMBL" id="LN614830">
    <property type="protein sequence ID" value="CEG61452.1"/>
    <property type="molecule type" value="Genomic_DNA"/>
</dbReference>
<dbReference type="Proteomes" id="UP000182998">
    <property type="component" value="Unassembled WGS sequence"/>
</dbReference>
<reference evidence="2" key="2">
    <citation type="submission" date="2014-09" db="EMBL/GenBank/DDBJ databases">
        <authorList>
            <person name="GOMEZ-VALERO Laura"/>
        </authorList>
    </citation>
    <scope>NUCLEOTIDE SEQUENCE</scope>
    <source>
        <strain evidence="2">ATCC33218</strain>
    </source>
</reference>
<dbReference type="SUPFAM" id="SSF53474">
    <property type="entry name" value="alpha/beta-Hydrolases"/>
    <property type="match status" value="1"/>
</dbReference>
<feature type="domain" description="AB hydrolase-1" evidence="1">
    <location>
        <begin position="110"/>
        <end position="292"/>
    </location>
</feature>
<dbReference type="Pfam" id="PF00561">
    <property type="entry name" value="Abhydrolase_1"/>
    <property type="match status" value="1"/>
</dbReference>
<keyword evidence="5" id="KW-1185">Reference proteome</keyword>
<dbReference type="InterPro" id="IPR029058">
    <property type="entry name" value="AB_hydrolase_fold"/>
</dbReference>
<protein>
    <submittedName>
        <fullName evidence="2">Alpha/beta hydrolase fold-1</fullName>
    </submittedName>
    <submittedName>
        <fullName evidence="3">Polyhydroxyalkanoate synthase</fullName>
    </submittedName>
</protein>
<evidence type="ECO:0000313" key="5">
    <source>
        <dbReference type="Proteomes" id="UP000182998"/>
    </source>
</evidence>
<dbReference type="PATRIC" id="fig|451.8.peg.1275"/>
<reference evidence="3 5" key="3">
    <citation type="submission" date="2016-10" db="EMBL/GenBank/DDBJ databases">
        <authorList>
            <person name="Varghese N."/>
            <person name="Submissions S."/>
        </authorList>
    </citation>
    <scope>NUCLEOTIDE SEQUENCE [LARGE SCALE GENOMIC DNA]</scope>
    <source>
        <strain evidence="3 5">ATCC 33218</strain>
    </source>
</reference>
<dbReference type="RefSeq" id="WP_052679527.1">
    <property type="nucleotide sequence ID" value="NZ_CP020614.1"/>
</dbReference>
<name>A0A098GHK0_LEGMI</name>
<dbReference type="EMBL" id="FMVN01000007">
    <property type="protein sequence ID" value="SCY41415.1"/>
    <property type="molecule type" value="Genomic_DNA"/>
</dbReference>
<evidence type="ECO:0000313" key="3">
    <source>
        <dbReference type="EMBL" id="SCY41415.1"/>
    </source>
</evidence>
<dbReference type="GO" id="GO:0016787">
    <property type="term" value="F:hydrolase activity"/>
    <property type="evidence" value="ECO:0007669"/>
    <property type="project" value="UniProtKB-KW"/>
</dbReference>
<gene>
    <name evidence="2" type="ORF">LMI_2174</name>
    <name evidence="3" type="ORF">SAMN02982997_01660</name>
</gene>
<accession>A0A098GHK0</accession>
<dbReference type="HOGENOM" id="CLU_035017_0_0_6"/>
<dbReference type="AlphaFoldDB" id="A0A098GHK0"/>
<evidence type="ECO:0000313" key="4">
    <source>
        <dbReference type="Proteomes" id="UP000032414"/>
    </source>
</evidence>
<dbReference type="InterPro" id="IPR051321">
    <property type="entry name" value="PHA/PHB_synthase"/>
</dbReference>
<sequence>MEWIDDTRRHLGKILDSMGLGPQETPYQIIATFDGARLRKYDHDESSGPNVLIIPAPFKRAYIWDLIPDVSVVRRCLEQGMQVFLLEWTTPNQQGFGLREYTDTLPLTAVNAIKANTQCQAPVLLGHSLGGTFAAIFASLFPERVHGLVLVDTPLAFGQEGGPLAEAIAKIPDLNLFHAFTGNAVSGTLINLLSLAAAPEVFHFQTLSDLAACSFNPKAMEIHARVSRWAYDEFPLPWRLFEEITEQLFRNNAFLQGGLKIGKRYTSLAQLRSPTLAIVNPFGGVVPPDSLIKGLQSTQAQPFKVLIYESDCGPVIQHLGPLVSQLAHQQLWPQILDWIIQTTTKHN</sequence>
<dbReference type="PANTHER" id="PTHR36837">
    <property type="entry name" value="POLY(3-HYDROXYALKANOATE) POLYMERASE SUBUNIT PHAC"/>
    <property type="match status" value="1"/>
</dbReference>